<sequence length="826" mass="91860">MFTTFSAQMMSPVTTPGSRGSGSMTPSEIGKAKRRKVTRACDSCRLNRVRCDNEQPCRNCRSRGEKCTNSMPWEAHSLPAAKREIERLQERLRELEEKQASKSPPAERTADAASETSQLSPRDPAVGLNEESFNWSGRRRSANDVLTSTAEVGGERMSEERERAESNIYYSSPSAFCVIPPFIHRMRQYLEHASGQPYPISRLEPTGPHLELASLENRNGSRSEFSRAEERHLLSLFWQRFHFLYPILDQEEVQNHHDSLWNNVSLAGSPSSTRMPSALTDILLALSMQFSSSFLVRDGSNNARRSVNSRAVNASLAGQWFYNRCHRLLLEEQQNPTLRSVQSSILSAVYILNAGSLNLANTSLATSVRMAQILGLHEDLSLLEPNAKQGELRRNIWRALIQLDGYLAVTMGLPPLISQPSLSYSLSVDLWQSGNAVFTSNNDGNNQNDIWASFQVYHTKLILAVQSVHALFCSKQMELQRSDLVDHDSRPITLESIAGYIAPKMKAIRECVDNVPPALTISRKSNGGKPFSFADGPTLNLDPHVPLWLLRQRLIFEVTFHHLNLLILRPFVRFDHHGRPMAQADIHGVVGLKHAISLTHIVNQAFTEGDALTGWHFVFRCQWDATLYLLGFTLANPTSPFIADAQRSLTTSLHTFSILEKYLSTARSAQDIVNDILGRIPTLIPSGDGLSPLNQLLPPNRTDSMASFAYSSSPPIGVVVGSPSSTNSEYYPINPELAAHSPSYPLWNTGLQTPFHAPNGVNPDVGPPDLSQVGNQQPNIAYSSSSNEEFHGVSFNPDMEGVLDNSHNMLLHSDWQSFSTFQPGLE</sequence>
<evidence type="ECO:0000313" key="2">
    <source>
        <dbReference type="Proteomes" id="UP001497700"/>
    </source>
</evidence>
<name>A0ACB9Z2U4_9PEZI</name>
<organism evidence="1 2">
    <name type="scientific">Hypoxylon rubiginosum</name>
    <dbReference type="NCBI Taxonomy" id="110542"/>
    <lineage>
        <taxon>Eukaryota</taxon>
        <taxon>Fungi</taxon>
        <taxon>Dikarya</taxon>
        <taxon>Ascomycota</taxon>
        <taxon>Pezizomycotina</taxon>
        <taxon>Sordariomycetes</taxon>
        <taxon>Xylariomycetidae</taxon>
        <taxon>Xylariales</taxon>
        <taxon>Hypoxylaceae</taxon>
        <taxon>Hypoxylon</taxon>
    </lineage>
</organism>
<keyword evidence="2" id="KW-1185">Reference proteome</keyword>
<protein>
    <submittedName>
        <fullName evidence="1">Fungal-specific transcription factor domain-containing protein</fullName>
    </submittedName>
</protein>
<proteinExistence type="predicted"/>
<dbReference type="EMBL" id="MU393465">
    <property type="protein sequence ID" value="KAI4865958.1"/>
    <property type="molecule type" value="Genomic_DNA"/>
</dbReference>
<accession>A0ACB9Z2U4</accession>
<dbReference type="Proteomes" id="UP001497700">
    <property type="component" value="Unassembled WGS sequence"/>
</dbReference>
<comment type="caution">
    <text evidence="1">The sequence shown here is derived from an EMBL/GenBank/DDBJ whole genome shotgun (WGS) entry which is preliminary data.</text>
</comment>
<evidence type="ECO:0000313" key="1">
    <source>
        <dbReference type="EMBL" id="KAI4865958.1"/>
    </source>
</evidence>
<reference evidence="1 2" key="1">
    <citation type="journal article" date="2022" name="New Phytol.">
        <title>Ecological generalism drives hyperdiversity of secondary metabolite gene clusters in xylarialean endophytes.</title>
        <authorList>
            <person name="Franco M.E.E."/>
            <person name="Wisecaver J.H."/>
            <person name="Arnold A.E."/>
            <person name="Ju Y.M."/>
            <person name="Slot J.C."/>
            <person name="Ahrendt S."/>
            <person name="Moore L.P."/>
            <person name="Eastman K.E."/>
            <person name="Scott K."/>
            <person name="Konkel Z."/>
            <person name="Mondo S.J."/>
            <person name="Kuo A."/>
            <person name="Hayes R.D."/>
            <person name="Haridas S."/>
            <person name="Andreopoulos B."/>
            <person name="Riley R."/>
            <person name="LaButti K."/>
            <person name="Pangilinan J."/>
            <person name="Lipzen A."/>
            <person name="Amirebrahimi M."/>
            <person name="Yan J."/>
            <person name="Adam C."/>
            <person name="Keymanesh K."/>
            <person name="Ng V."/>
            <person name="Louie K."/>
            <person name="Northen T."/>
            <person name="Drula E."/>
            <person name="Henrissat B."/>
            <person name="Hsieh H.M."/>
            <person name="Youens-Clark K."/>
            <person name="Lutzoni F."/>
            <person name="Miadlikowska J."/>
            <person name="Eastwood D.C."/>
            <person name="Hamelin R.C."/>
            <person name="Grigoriev I.V."/>
            <person name="U'Ren J.M."/>
        </authorList>
    </citation>
    <scope>NUCLEOTIDE SEQUENCE [LARGE SCALE GENOMIC DNA]</scope>
    <source>
        <strain evidence="1 2">CBS 119005</strain>
    </source>
</reference>
<gene>
    <name evidence="1" type="ORF">F4820DRAFT_275748</name>
</gene>